<comment type="caution">
    <text evidence="2">The sequence shown here is derived from an EMBL/GenBank/DDBJ whole genome shotgun (WGS) entry which is preliminary data.</text>
</comment>
<sequence>MLPYFLLAAGVAVLGFILCEWKKPRYANEIFLSVSSVAMVVFASLRDHTVGVDYDYTYAPFFQQVCDGGWPFLISDANGYRIEMGYSLLNYLVSLISHDVRVLMLVIAIVSVTLTAVLLYKYCQIPWLGMTIFILFGFYGNTLSFIRQSIAIAIFLFAIKYLCAKKMWPSIVPYMIIILVAASFHKSILIMVPAYFIARLAVNWKWLVVYAAAMVLVMSFSWQLFDFVTGTLGLFSHYATLEGLYYMNGRDWNTAVVPVLCGIAAFACSKIILKRNPNAGPLINMSVYSMILFIMTCQHFLFQRLAMMFFTTTILLIPMLIKCADPDEEKIALIEARINQSQISEKAKEKEIAQKKKELKYYYYDFVAAALVVGFLYLWWQLSANRIALVPYVTFL</sequence>
<protein>
    <submittedName>
        <fullName evidence="2">EpsG family protein</fullName>
    </submittedName>
</protein>
<evidence type="ECO:0000256" key="1">
    <source>
        <dbReference type="SAM" id="Phobius"/>
    </source>
</evidence>
<keyword evidence="1" id="KW-0472">Membrane</keyword>
<accession>A0A9D1J1X7</accession>
<gene>
    <name evidence="2" type="ORF">IAA54_08370</name>
</gene>
<proteinExistence type="predicted"/>
<feature type="transmembrane region" description="Helical" evidence="1">
    <location>
        <begin position="100"/>
        <end position="120"/>
    </location>
</feature>
<evidence type="ECO:0000313" key="3">
    <source>
        <dbReference type="Proteomes" id="UP000886785"/>
    </source>
</evidence>
<feature type="transmembrane region" description="Helical" evidence="1">
    <location>
        <begin position="132"/>
        <end position="159"/>
    </location>
</feature>
<keyword evidence="1" id="KW-1133">Transmembrane helix</keyword>
<reference evidence="2" key="1">
    <citation type="submission" date="2020-10" db="EMBL/GenBank/DDBJ databases">
        <authorList>
            <person name="Gilroy R."/>
        </authorList>
    </citation>
    <scope>NUCLEOTIDE SEQUENCE</scope>
    <source>
        <strain evidence="2">ChiSjej1B19-7085</strain>
    </source>
</reference>
<keyword evidence="1" id="KW-0812">Transmembrane</keyword>
<feature type="transmembrane region" description="Helical" evidence="1">
    <location>
        <begin position="255"/>
        <end position="273"/>
    </location>
</feature>
<dbReference type="EMBL" id="DVHF01000096">
    <property type="protein sequence ID" value="HIR57670.1"/>
    <property type="molecule type" value="Genomic_DNA"/>
</dbReference>
<dbReference type="Proteomes" id="UP000886785">
    <property type="component" value="Unassembled WGS sequence"/>
</dbReference>
<dbReference type="AlphaFoldDB" id="A0A9D1J1X7"/>
<dbReference type="Pfam" id="PF14897">
    <property type="entry name" value="EpsG"/>
    <property type="match status" value="1"/>
</dbReference>
<reference evidence="2" key="2">
    <citation type="journal article" date="2021" name="PeerJ">
        <title>Extensive microbial diversity within the chicken gut microbiome revealed by metagenomics and culture.</title>
        <authorList>
            <person name="Gilroy R."/>
            <person name="Ravi A."/>
            <person name="Getino M."/>
            <person name="Pursley I."/>
            <person name="Horton D.L."/>
            <person name="Alikhan N.F."/>
            <person name="Baker D."/>
            <person name="Gharbi K."/>
            <person name="Hall N."/>
            <person name="Watson M."/>
            <person name="Adriaenssens E.M."/>
            <person name="Foster-Nyarko E."/>
            <person name="Jarju S."/>
            <person name="Secka A."/>
            <person name="Antonio M."/>
            <person name="Oren A."/>
            <person name="Chaudhuri R.R."/>
            <person name="La Ragione R."/>
            <person name="Hildebrand F."/>
            <person name="Pallen M.J."/>
        </authorList>
    </citation>
    <scope>NUCLEOTIDE SEQUENCE</scope>
    <source>
        <strain evidence="2">ChiSjej1B19-7085</strain>
    </source>
</reference>
<feature type="transmembrane region" description="Helical" evidence="1">
    <location>
        <begin position="361"/>
        <end position="380"/>
    </location>
</feature>
<feature type="transmembrane region" description="Helical" evidence="1">
    <location>
        <begin position="307"/>
        <end position="324"/>
    </location>
</feature>
<evidence type="ECO:0000313" key="2">
    <source>
        <dbReference type="EMBL" id="HIR57670.1"/>
    </source>
</evidence>
<feature type="transmembrane region" description="Helical" evidence="1">
    <location>
        <begin position="171"/>
        <end position="196"/>
    </location>
</feature>
<name>A0A9D1J1X7_9FIRM</name>
<dbReference type="InterPro" id="IPR049458">
    <property type="entry name" value="EpsG-like"/>
</dbReference>
<feature type="transmembrane region" description="Helical" evidence="1">
    <location>
        <begin position="282"/>
        <end position="301"/>
    </location>
</feature>
<feature type="transmembrane region" description="Helical" evidence="1">
    <location>
        <begin position="208"/>
        <end position="235"/>
    </location>
</feature>
<organism evidence="2 3">
    <name type="scientific">Candidatus Gallacutalibacter pullicola</name>
    <dbReference type="NCBI Taxonomy" id="2840830"/>
    <lineage>
        <taxon>Bacteria</taxon>
        <taxon>Bacillati</taxon>
        <taxon>Bacillota</taxon>
        <taxon>Clostridia</taxon>
        <taxon>Eubacteriales</taxon>
        <taxon>Candidatus Gallacutalibacter</taxon>
    </lineage>
</organism>